<evidence type="ECO:0000256" key="1">
    <source>
        <dbReference type="ARBA" id="ARBA00022801"/>
    </source>
</evidence>
<dbReference type="Pfam" id="PF00561">
    <property type="entry name" value="Abhydrolase_1"/>
    <property type="match status" value="1"/>
</dbReference>
<protein>
    <submittedName>
        <fullName evidence="3">Alpha/beta fold hydrolase</fullName>
    </submittedName>
</protein>
<name>A0ABS0DEA0_9NOCA</name>
<keyword evidence="4" id="KW-1185">Reference proteome</keyword>
<evidence type="ECO:0000313" key="4">
    <source>
        <dbReference type="Proteomes" id="UP000707731"/>
    </source>
</evidence>
<comment type="caution">
    <text evidence="3">The sequence shown here is derived from an EMBL/GenBank/DDBJ whole genome shotgun (WGS) entry which is preliminary data.</text>
</comment>
<dbReference type="EMBL" id="JADLQN010000003">
    <property type="protein sequence ID" value="MBF6356775.1"/>
    <property type="molecule type" value="Genomic_DNA"/>
</dbReference>
<sequence>MTGTAVDTVFTPRDRVHRDGVALAVFECGDPKGVPVLLIHGWPDTHLLWAEVAARLAPGLRVIAFDNRGAGDSSAPNSVADYRLEELADDVFAVLDAVAPGQRVHVLGHDWGSVLGWEVAADPRAPKRIASFTALSGPNLDFLGAYLRGPFSLARLRGTLEQGIASAYTVAFQIPGMSEPVLRLLARRWPKFLAYFDGLDADRVSPAPTLLVDMLTGLALYRANIRPRMRDPRPRPIEIPVQLLVASGDRAVRPVVNSEASRWVRDLTTTVFDARHWSPISHPEEVAGRFAAYVAARADEAHAVPAGDACAGSDGSDGQG</sequence>
<organism evidence="3 4">
    <name type="scientific">Nocardia higoensis</name>
    <dbReference type="NCBI Taxonomy" id="228599"/>
    <lineage>
        <taxon>Bacteria</taxon>
        <taxon>Bacillati</taxon>
        <taxon>Actinomycetota</taxon>
        <taxon>Actinomycetes</taxon>
        <taxon>Mycobacteriales</taxon>
        <taxon>Nocardiaceae</taxon>
        <taxon>Nocardia</taxon>
    </lineage>
</organism>
<dbReference type="PANTHER" id="PTHR43329">
    <property type="entry name" value="EPOXIDE HYDROLASE"/>
    <property type="match status" value="1"/>
</dbReference>
<dbReference type="RefSeq" id="WP_195003598.1">
    <property type="nucleotide sequence ID" value="NZ_JADLQN010000003.1"/>
</dbReference>
<feature type="domain" description="AB hydrolase-1" evidence="2">
    <location>
        <begin position="35"/>
        <end position="283"/>
    </location>
</feature>
<dbReference type="PRINTS" id="PR00412">
    <property type="entry name" value="EPOXHYDRLASE"/>
</dbReference>
<keyword evidence="1 3" id="KW-0378">Hydrolase</keyword>
<dbReference type="Gene3D" id="3.40.50.1820">
    <property type="entry name" value="alpha/beta hydrolase"/>
    <property type="match status" value="1"/>
</dbReference>
<proteinExistence type="predicted"/>
<evidence type="ECO:0000259" key="2">
    <source>
        <dbReference type="Pfam" id="PF00561"/>
    </source>
</evidence>
<dbReference type="GO" id="GO:0016787">
    <property type="term" value="F:hydrolase activity"/>
    <property type="evidence" value="ECO:0007669"/>
    <property type="project" value="UniProtKB-KW"/>
</dbReference>
<dbReference type="Proteomes" id="UP000707731">
    <property type="component" value="Unassembled WGS sequence"/>
</dbReference>
<gene>
    <name evidence="3" type="ORF">IU449_19865</name>
</gene>
<dbReference type="InterPro" id="IPR029058">
    <property type="entry name" value="AB_hydrolase_fold"/>
</dbReference>
<dbReference type="SUPFAM" id="SSF53474">
    <property type="entry name" value="alpha/beta-Hydrolases"/>
    <property type="match status" value="1"/>
</dbReference>
<evidence type="ECO:0000313" key="3">
    <source>
        <dbReference type="EMBL" id="MBF6356775.1"/>
    </source>
</evidence>
<reference evidence="3 4" key="1">
    <citation type="submission" date="2020-10" db="EMBL/GenBank/DDBJ databases">
        <title>Identification of Nocardia species via Next-generation sequencing and recognition of intraspecies genetic diversity.</title>
        <authorList>
            <person name="Li P."/>
            <person name="Li P."/>
            <person name="Lu B."/>
        </authorList>
    </citation>
    <scope>NUCLEOTIDE SEQUENCE [LARGE SCALE GENOMIC DNA]</scope>
    <source>
        <strain evidence="3 4">BJ06-0143</strain>
    </source>
</reference>
<dbReference type="InterPro" id="IPR000639">
    <property type="entry name" value="Epox_hydrolase-like"/>
</dbReference>
<dbReference type="InterPro" id="IPR000073">
    <property type="entry name" value="AB_hydrolase_1"/>
</dbReference>
<accession>A0ABS0DEA0</accession>